<evidence type="ECO:0008006" key="4">
    <source>
        <dbReference type="Google" id="ProtNLM"/>
    </source>
</evidence>
<keyword evidence="3" id="KW-1185">Reference proteome</keyword>
<dbReference type="Proteomes" id="UP000620550">
    <property type="component" value="Unassembled WGS sequence"/>
</dbReference>
<name>A0ABQ3HYL9_9SPHI</name>
<evidence type="ECO:0000313" key="2">
    <source>
        <dbReference type="EMBL" id="GHE32226.1"/>
    </source>
</evidence>
<keyword evidence="1" id="KW-0812">Transmembrane</keyword>
<gene>
    <name evidence="2" type="ORF">GCM10017764_14310</name>
</gene>
<protein>
    <recommendedName>
        <fullName evidence="4">SMODS and SLOG-associating 2TM effector domain-containing protein</fullName>
    </recommendedName>
</protein>
<sequence>MDKERTGDIFFSRIMAKGKLTIPNDHFENELLNRIKHENWKNKCFAKHRILSILCFVACISIGSWKFDLLMESLQYTFNIPFSSIVLTAQIFFVVFILFQINSILTLIFKH</sequence>
<keyword evidence="1" id="KW-0472">Membrane</keyword>
<evidence type="ECO:0000313" key="3">
    <source>
        <dbReference type="Proteomes" id="UP000620550"/>
    </source>
</evidence>
<dbReference type="EMBL" id="BNAF01000004">
    <property type="protein sequence ID" value="GHE32226.1"/>
    <property type="molecule type" value="Genomic_DNA"/>
</dbReference>
<accession>A0ABQ3HYL9</accession>
<keyword evidence="1" id="KW-1133">Transmembrane helix</keyword>
<evidence type="ECO:0000256" key="1">
    <source>
        <dbReference type="SAM" id="Phobius"/>
    </source>
</evidence>
<proteinExistence type="predicted"/>
<feature type="transmembrane region" description="Helical" evidence="1">
    <location>
        <begin position="50"/>
        <end position="67"/>
    </location>
</feature>
<organism evidence="2 3">
    <name type="scientific">Sphingobacterium griseoflavum</name>
    <dbReference type="NCBI Taxonomy" id="1474952"/>
    <lineage>
        <taxon>Bacteria</taxon>
        <taxon>Pseudomonadati</taxon>
        <taxon>Bacteroidota</taxon>
        <taxon>Sphingobacteriia</taxon>
        <taxon>Sphingobacteriales</taxon>
        <taxon>Sphingobacteriaceae</taxon>
        <taxon>Sphingobacterium</taxon>
    </lineage>
</organism>
<reference evidence="3" key="1">
    <citation type="journal article" date="2019" name="Int. J. Syst. Evol. Microbiol.">
        <title>The Global Catalogue of Microorganisms (GCM) 10K type strain sequencing project: providing services to taxonomists for standard genome sequencing and annotation.</title>
        <authorList>
            <consortium name="The Broad Institute Genomics Platform"/>
            <consortium name="The Broad Institute Genome Sequencing Center for Infectious Disease"/>
            <person name="Wu L."/>
            <person name="Ma J."/>
        </authorList>
    </citation>
    <scope>NUCLEOTIDE SEQUENCE [LARGE SCALE GENOMIC DNA]</scope>
    <source>
        <strain evidence="3">CGMCC 1.12966</strain>
    </source>
</reference>
<feature type="transmembrane region" description="Helical" evidence="1">
    <location>
        <begin position="87"/>
        <end position="109"/>
    </location>
</feature>
<comment type="caution">
    <text evidence="2">The sequence shown here is derived from an EMBL/GenBank/DDBJ whole genome shotgun (WGS) entry which is preliminary data.</text>
</comment>